<feature type="transmembrane region" description="Helical" evidence="7">
    <location>
        <begin position="123"/>
        <end position="139"/>
    </location>
</feature>
<dbReference type="VEuPathDB" id="PiroplasmaDB:TA10110"/>
<dbReference type="AlphaFoldDB" id="A0A3B0NGL7"/>
<evidence type="ECO:0000256" key="3">
    <source>
        <dbReference type="ARBA" id="ARBA00022692"/>
    </source>
</evidence>
<organism evidence="9">
    <name type="scientific">Theileria annulata</name>
    <dbReference type="NCBI Taxonomy" id="5874"/>
    <lineage>
        <taxon>Eukaryota</taxon>
        <taxon>Sar</taxon>
        <taxon>Alveolata</taxon>
        <taxon>Apicomplexa</taxon>
        <taxon>Aconoidasida</taxon>
        <taxon>Piroplasmida</taxon>
        <taxon>Theileriidae</taxon>
        <taxon>Theileria</taxon>
    </lineage>
</organism>
<name>A0A3B0NGL7_THEAN</name>
<evidence type="ECO:0000256" key="4">
    <source>
        <dbReference type="ARBA" id="ARBA00022824"/>
    </source>
</evidence>
<gene>
    <name evidence="8" type="ORF">TAT_000368200</name>
    <name evidence="9" type="ORF">TAV_000368200</name>
</gene>
<dbReference type="InterPro" id="IPR035952">
    <property type="entry name" value="Rhomboid-like_sf"/>
</dbReference>
<dbReference type="GO" id="GO:0006950">
    <property type="term" value="P:response to stress"/>
    <property type="evidence" value="ECO:0007669"/>
    <property type="project" value="UniProtKB-ARBA"/>
</dbReference>
<feature type="transmembrane region" description="Helical" evidence="7">
    <location>
        <begin position="99"/>
        <end position="118"/>
    </location>
</feature>
<protein>
    <recommendedName>
        <fullName evidence="7">Derlin</fullName>
    </recommendedName>
</protein>
<dbReference type="SUPFAM" id="SSF144091">
    <property type="entry name" value="Rhomboid-like"/>
    <property type="match status" value="1"/>
</dbReference>
<comment type="function">
    <text evidence="7">May be involved in the degradation of misfolded endoplasmic reticulum (ER) luminal proteins.</text>
</comment>
<evidence type="ECO:0000256" key="6">
    <source>
        <dbReference type="ARBA" id="ARBA00023136"/>
    </source>
</evidence>
<feature type="transmembrane region" description="Helical" evidence="7">
    <location>
        <begin position="159"/>
        <end position="182"/>
    </location>
</feature>
<evidence type="ECO:0000256" key="1">
    <source>
        <dbReference type="ARBA" id="ARBA00004477"/>
    </source>
</evidence>
<evidence type="ECO:0000313" key="8">
    <source>
        <dbReference type="EMBL" id="SVP94867.1"/>
    </source>
</evidence>
<dbReference type="Pfam" id="PF04511">
    <property type="entry name" value="DER1"/>
    <property type="match status" value="1"/>
</dbReference>
<feature type="transmembrane region" description="Helical" evidence="7">
    <location>
        <begin position="58"/>
        <end position="79"/>
    </location>
</feature>
<feature type="transmembrane region" description="Helical" evidence="7">
    <location>
        <begin position="20"/>
        <end position="37"/>
    </location>
</feature>
<keyword evidence="3 7" id="KW-0812">Transmembrane</keyword>
<reference evidence="9" key="1">
    <citation type="submission" date="2018-07" db="EMBL/GenBank/DDBJ databases">
        <authorList>
            <person name="Quirk P.G."/>
            <person name="Krulwich T.A."/>
        </authorList>
    </citation>
    <scope>NUCLEOTIDE SEQUENCE</scope>
    <source>
        <strain evidence="9">Anand</strain>
    </source>
</reference>
<dbReference type="InterPro" id="IPR007599">
    <property type="entry name" value="DER1"/>
</dbReference>
<comment type="similarity">
    <text evidence="2 7">Belongs to the derlin family.</text>
</comment>
<evidence type="ECO:0000313" key="9">
    <source>
        <dbReference type="EMBL" id="SVP95521.1"/>
    </source>
</evidence>
<comment type="subcellular location">
    <subcellularLocation>
        <location evidence="1 7">Endoplasmic reticulum membrane</location>
        <topology evidence="1 7">Multi-pass membrane protein</topology>
    </subcellularLocation>
</comment>
<keyword evidence="5 7" id="KW-1133">Transmembrane helix</keyword>
<evidence type="ECO:0000256" key="2">
    <source>
        <dbReference type="ARBA" id="ARBA00008917"/>
    </source>
</evidence>
<keyword evidence="6 7" id="KW-0472">Membrane</keyword>
<dbReference type="PANTHER" id="PTHR11009">
    <property type="entry name" value="DER1-LIKE PROTEIN, DERLIN"/>
    <property type="match status" value="1"/>
</dbReference>
<dbReference type="EMBL" id="UIVT01000004">
    <property type="protein sequence ID" value="SVP94867.1"/>
    <property type="molecule type" value="Genomic_DNA"/>
</dbReference>
<dbReference type="EMBL" id="UIVS01000004">
    <property type="protein sequence ID" value="SVP95521.1"/>
    <property type="molecule type" value="Genomic_DNA"/>
</dbReference>
<evidence type="ECO:0000256" key="7">
    <source>
        <dbReference type="RuleBase" id="RU363059"/>
    </source>
</evidence>
<proteinExistence type="inferred from homology"/>
<accession>A0A3B0NGL7</accession>
<keyword evidence="4 7" id="KW-0256">Endoplasmic reticulum</keyword>
<sequence length="239" mass="27991">MIDQHGPEAWYMGLPRCTRTFITVLLGLTLLSFFKVLDPYKLSLNWELVLQKFQIWRLVTSFLYVGPFSLRWIFFILLFSQFSSSLENNSVFLHSPGAYLYFLFVQSISLACISAAFFWPVGYPYLADSLLFAIIYYWSKRDMWTIVSIYFFNVKAYQLPFALLFLHLVMGSSLWVDIMGMISGHLFYLVREVLPSKEDPLTREGLDSGTIQDHLNPEDEFLLAEELDWVTHNYFKCNI</sequence>
<dbReference type="GO" id="GO:0005789">
    <property type="term" value="C:endoplasmic reticulum membrane"/>
    <property type="evidence" value="ECO:0007669"/>
    <property type="project" value="UniProtKB-SubCell"/>
</dbReference>
<evidence type="ECO:0000256" key="5">
    <source>
        <dbReference type="ARBA" id="ARBA00022989"/>
    </source>
</evidence>